<sequence>MNSGVKGSRGPMIRPDACGSAPGLYGGWNYAGDFLALAEGANGTKHSTNLTIGRLKRVSEFHHVRELAKYKRSEQYGVGHWPTRAGPDQ</sequence>
<gene>
    <name evidence="1" type="ORF">GX50_01724</name>
</gene>
<reference evidence="1 2" key="1">
    <citation type="submission" date="2017-10" db="EMBL/GenBank/DDBJ databases">
        <title>Comparative genomics in systemic dimorphic fungi from Ajellomycetaceae.</title>
        <authorList>
            <person name="Munoz J.F."/>
            <person name="Mcewen J.G."/>
            <person name="Clay O.K."/>
            <person name="Cuomo C.A."/>
        </authorList>
    </citation>
    <scope>NUCLEOTIDE SEQUENCE [LARGE SCALE GENOMIC DNA]</scope>
    <source>
        <strain evidence="1 2">UAMH4076</strain>
    </source>
</reference>
<dbReference type="Proteomes" id="UP000226031">
    <property type="component" value="Unassembled WGS sequence"/>
</dbReference>
<proteinExistence type="predicted"/>
<protein>
    <submittedName>
        <fullName evidence="1">Uncharacterized protein</fullName>
    </submittedName>
</protein>
<evidence type="ECO:0000313" key="1">
    <source>
        <dbReference type="EMBL" id="PGH35386.1"/>
    </source>
</evidence>
<name>A0A2B7ZN27_9EURO</name>
<accession>A0A2B7ZN27</accession>
<keyword evidence="2" id="KW-1185">Reference proteome</keyword>
<comment type="caution">
    <text evidence="1">The sequence shown here is derived from an EMBL/GenBank/DDBJ whole genome shotgun (WGS) entry which is preliminary data.</text>
</comment>
<dbReference type="AlphaFoldDB" id="A0A2B7ZN27"/>
<organism evidence="1 2">
    <name type="scientific">[Emmonsia] crescens</name>
    <dbReference type="NCBI Taxonomy" id="73230"/>
    <lineage>
        <taxon>Eukaryota</taxon>
        <taxon>Fungi</taxon>
        <taxon>Dikarya</taxon>
        <taxon>Ascomycota</taxon>
        <taxon>Pezizomycotina</taxon>
        <taxon>Eurotiomycetes</taxon>
        <taxon>Eurotiomycetidae</taxon>
        <taxon>Onygenales</taxon>
        <taxon>Ajellomycetaceae</taxon>
        <taxon>Emergomyces</taxon>
    </lineage>
</organism>
<evidence type="ECO:0000313" key="2">
    <source>
        <dbReference type="Proteomes" id="UP000226031"/>
    </source>
</evidence>
<dbReference type="EMBL" id="PDND01000022">
    <property type="protein sequence ID" value="PGH35386.1"/>
    <property type="molecule type" value="Genomic_DNA"/>
</dbReference>